<name>A0A4Y8W932_9VIBR</name>
<dbReference type="OrthoDB" id="5559625at2"/>
<proteinExistence type="predicted"/>
<protein>
    <submittedName>
        <fullName evidence="2">Type-F conjugative transfer system pilin assembly thiol-disulfide isomerase TrbB</fullName>
    </submittedName>
</protein>
<dbReference type="Gene3D" id="3.40.30.10">
    <property type="entry name" value="Glutaredoxin"/>
    <property type="match status" value="1"/>
</dbReference>
<dbReference type="NCBIfam" id="TIGR02738">
    <property type="entry name" value="TrbB"/>
    <property type="match status" value="1"/>
</dbReference>
<gene>
    <name evidence="2" type="primary">trbB</name>
    <name evidence="2" type="ORF">ELS82_22790</name>
</gene>
<dbReference type="RefSeq" id="WP_134837486.1">
    <property type="nucleotide sequence ID" value="NZ_SATR01000078.1"/>
</dbReference>
<comment type="caution">
    <text evidence="2">The sequence shown here is derived from an EMBL/GenBank/DDBJ whole genome shotgun (WGS) entry which is preliminary data.</text>
</comment>
<dbReference type="AlphaFoldDB" id="A0A4Y8W932"/>
<evidence type="ECO:0000313" key="3">
    <source>
        <dbReference type="Proteomes" id="UP000297753"/>
    </source>
</evidence>
<keyword evidence="2" id="KW-0413">Isomerase</keyword>
<dbReference type="InterPro" id="IPR039555">
    <property type="entry name" value="TraF/TrbB"/>
</dbReference>
<reference evidence="2 3" key="1">
    <citation type="submission" date="2019-01" db="EMBL/GenBank/DDBJ databases">
        <title>Vibrio BEI176 sp. nov, a marine bacterium isolated from China: eastern marignal seas.</title>
        <authorList>
            <person name="Li B."/>
        </authorList>
    </citation>
    <scope>NUCLEOTIDE SEQUENCE [LARGE SCALE GENOMIC DNA]</scope>
    <source>
        <strain evidence="2 3">BEI176</strain>
    </source>
</reference>
<accession>A0A4Y8W932</accession>
<feature type="chain" id="PRO_5021262270" evidence="1">
    <location>
        <begin position="21"/>
        <end position="137"/>
    </location>
</feature>
<dbReference type="InterPro" id="IPR036249">
    <property type="entry name" value="Thioredoxin-like_sf"/>
</dbReference>
<dbReference type="InterPro" id="IPR014109">
    <property type="entry name" value="Thiol-disulphide_isomerase_rbB"/>
</dbReference>
<keyword evidence="1" id="KW-0732">Signal</keyword>
<evidence type="ECO:0000256" key="1">
    <source>
        <dbReference type="SAM" id="SignalP"/>
    </source>
</evidence>
<dbReference type="GO" id="GO:0016853">
    <property type="term" value="F:isomerase activity"/>
    <property type="evidence" value="ECO:0007669"/>
    <property type="project" value="UniProtKB-KW"/>
</dbReference>
<evidence type="ECO:0000313" key="2">
    <source>
        <dbReference type="EMBL" id="TFH89337.1"/>
    </source>
</evidence>
<sequence>MPNYPLLILLLLTQASSVHAAVEPAYALVFFYRSDCPYCHQFAPKFKALTQQKQLPSYVFSLDNQPLPDYPAPIPVTPDISQRFFDNPRNITVPATFLLNVNSHKFVRVSVGNVSYAELKQSVDGILSDQRLLSAMQ</sequence>
<organism evidence="2 3">
    <name type="scientific">Vibrio ouci</name>
    <dbReference type="NCBI Taxonomy" id="2499078"/>
    <lineage>
        <taxon>Bacteria</taxon>
        <taxon>Pseudomonadati</taxon>
        <taxon>Pseudomonadota</taxon>
        <taxon>Gammaproteobacteria</taxon>
        <taxon>Vibrionales</taxon>
        <taxon>Vibrionaceae</taxon>
        <taxon>Vibrio</taxon>
    </lineage>
</organism>
<keyword evidence="3" id="KW-1185">Reference proteome</keyword>
<dbReference type="Proteomes" id="UP000297753">
    <property type="component" value="Unassembled WGS sequence"/>
</dbReference>
<dbReference type="SUPFAM" id="SSF52833">
    <property type="entry name" value="Thioredoxin-like"/>
    <property type="match status" value="1"/>
</dbReference>
<dbReference type="EMBL" id="SATR01000078">
    <property type="protein sequence ID" value="TFH89337.1"/>
    <property type="molecule type" value="Genomic_DNA"/>
</dbReference>
<feature type="signal peptide" evidence="1">
    <location>
        <begin position="1"/>
        <end position="20"/>
    </location>
</feature>
<dbReference type="CDD" id="cd02947">
    <property type="entry name" value="TRX_family"/>
    <property type="match status" value="1"/>
</dbReference>
<dbReference type="Pfam" id="PF13728">
    <property type="entry name" value="TraF"/>
    <property type="match status" value="1"/>
</dbReference>